<keyword evidence="3" id="KW-1133">Transmembrane helix</keyword>
<proteinExistence type="predicted"/>
<sequence>MSASWLFVLASAIAVVGISFAFNKMMQQVQDKVEKGEHLDLNTMQAVQTKFFIQVAIAEAIPILIIVYAFTLIGQVVEKNIIVPLVVIIGILVVAMVSLLRIRRDIMGSPRMNQQAVGMINTLFFIGAALLSAIPIISIVGIMTASS</sequence>
<evidence type="ECO:0000256" key="3">
    <source>
        <dbReference type="SAM" id="Phobius"/>
    </source>
</evidence>
<dbReference type="InterPro" id="IPR038662">
    <property type="entry name" value="ATP_synth_F0_csu_sf"/>
</dbReference>
<protein>
    <submittedName>
        <fullName evidence="4">Uncharacterized protein</fullName>
    </submittedName>
</protein>
<gene>
    <name evidence="4" type="ORF">ACFFHF_23450</name>
</gene>
<reference evidence="4 5" key="1">
    <citation type="submission" date="2024-09" db="EMBL/GenBank/DDBJ databases">
        <authorList>
            <person name="Sun Q."/>
            <person name="Mori K."/>
        </authorList>
    </citation>
    <scope>NUCLEOTIDE SEQUENCE [LARGE SCALE GENOMIC DNA]</scope>
    <source>
        <strain evidence="4 5">CGMCC 1.9126</strain>
    </source>
</reference>
<dbReference type="Proteomes" id="UP001589738">
    <property type="component" value="Unassembled WGS sequence"/>
</dbReference>
<evidence type="ECO:0000313" key="4">
    <source>
        <dbReference type="EMBL" id="MFC0478149.1"/>
    </source>
</evidence>
<organism evidence="4 5">
    <name type="scientific">Robertmurraya beringensis</name>
    <dbReference type="NCBI Taxonomy" id="641660"/>
    <lineage>
        <taxon>Bacteria</taxon>
        <taxon>Bacillati</taxon>
        <taxon>Bacillota</taxon>
        <taxon>Bacilli</taxon>
        <taxon>Bacillales</taxon>
        <taxon>Bacillaceae</taxon>
        <taxon>Robertmurraya</taxon>
    </lineage>
</organism>
<accession>A0ABV6KXT4</accession>
<dbReference type="Gene3D" id="1.20.20.10">
    <property type="entry name" value="F1F0 ATP synthase subunit C"/>
    <property type="match status" value="1"/>
</dbReference>
<feature type="transmembrane region" description="Helical" evidence="3">
    <location>
        <begin position="51"/>
        <end position="75"/>
    </location>
</feature>
<comment type="caution">
    <text evidence="4">The sequence shown here is derived from an EMBL/GenBank/DDBJ whole genome shotgun (WGS) entry which is preliminary data.</text>
</comment>
<keyword evidence="3" id="KW-0472">Membrane</keyword>
<keyword evidence="2" id="KW-0813">Transport</keyword>
<feature type="transmembrane region" description="Helical" evidence="3">
    <location>
        <begin position="123"/>
        <end position="145"/>
    </location>
</feature>
<name>A0ABV6KXT4_9BACI</name>
<feature type="transmembrane region" description="Helical" evidence="3">
    <location>
        <begin position="81"/>
        <end position="102"/>
    </location>
</feature>
<keyword evidence="3" id="KW-0812">Transmembrane</keyword>
<keyword evidence="1" id="KW-0375">Hydrogen ion transport</keyword>
<keyword evidence="5" id="KW-1185">Reference proteome</keyword>
<feature type="transmembrane region" description="Helical" evidence="3">
    <location>
        <begin position="6"/>
        <end position="22"/>
    </location>
</feature>
<evidence type="ECO:0000313" key="5">
    <source>
        <dbReference type="Proteomes" id="UP001589738"/>
    </source>
</evidence>
<keyword evidence="2" id="KW-0406">Ion transport</keyword>
<evidence type="ECO:0000256" key="1">
    <source>
        <dbReference type="ARBA" id="ARBA00022781"/>
    </source>
</evidence>
<evidence type="ECO:0000256" key="2">
    <source>
        <dbReference type="ARBA" id="ARBA00023065"/>
    </source>
</evidence>
<dbReference type="EMBL" id="JBHLUU010000127">
    <property type="protein sequence ID" value="MFC0478149.1"/>
    <property type="molecule type" value="Genomic_DNA"/>
</dbReference>
<dbReference type="RefSeq" id="WP_160546052.1">
    <property type="nucleotide sequence ID" value="NZ_JBHLUU010000127.1"/>
</dbReference>